<dbReference type="EMBL" id="BPWL01000009">
    <property type="protein sequence ID" value="GJJ13772.1"/>
    <property type="molecule type" value="Genomic_DNA"/>
</dbReference>
<accession>A0AAV5AGJ5</accession>
<evidence type="ECO:0000313" key="2">
    <source>
        <dbReference type="Proteomes" id="UP001050691"/>
    </source>
</evidence>
<dbReference type="AlphaFoldDB" id="A0AAV5AGJ5"/>
<protein>
    <submittedName>
        <fullName evidence="1">Uncharacterized protein</fullName>
    </submittedName>
</protein>
<evidence type="ECO:0000313" key="1">
    <source>
        <dbReference type="EMBL" id="GJJ13772.1"/>
    </source>
</evidence>
<reference evidence="1" key="1">
    <citation type="submission" date="2021-10" db="EMBL/GenBank/DDBJ databases">
        <title>De novo Genome Assembly of Clathrus columnatus (Basidiomycota, Fungi) Using Illumina and Nanopore Sequence Data.</title>
        <authorList>
            <person name="Ogiso-Tanaka E."/>
            <person name="Itagaki H."/>
            <person name="Hosoya T."/>
            <person name="Hosaka K."/>
        </authorList>
    </citation>
    <scope>NUCLEOTIDE SEQUENCE</scope>
    <source>
        <strain evidence="1">MO-923</strain>
    </source>
</reference>
<name>A0AAV5AGJ5_9AGAM</name>
<dbReference type="Proteomes" id="UP001050691">
    <property type="component" value="Unassembled WGS sequence"/>
</dbReference>
<organism evidence="1 2">
    <name type="scientific">Clathrus columnatus</name>
    <dbReference type="NCBI Taxonomy" id="1419009"/>
    <lineage>
        <taxon>Eukaryota</taxon>
        <taxon>Fungi</taxon>
        <taxon>Dikarya</taxon>
        <taxon>Basidiomycota</taxon>
        <taxon>Agaricomycotina</taxon>
        <taxon>Agaricomycetes</taxon>
        <taxon>Phallomycetidae</taxon>
        <taxon>Phallales</taxon>
        <taxon>Clathraceae</taxon>
        <taxon>Clathrus</taxon>
    </lineage>
</organism>
<comment type="caution">
    <text evidence="1">The sequence shown here is derived from an EMBL/GenBank/DDBJ whole genome shotgun (WGS) entry which is preliminary data.</text>
</comment>
<keyword evidence="2" id="KW-1185">Reference proteome</keyword>
<gene>
    <name evidence="1" type="ORF">Clacol_008029</name>
</gene>
<sequence length="66" mass="6928">MGGACGFAAQPPNECIVLGDDWKGKIVGLGPDPGNVGIFIFEGGDDDVSNRGWGNQIMSFMVQIVE</sequence>
<proteinExistence type="predicted"/>